<evidence type="ECO:0000313" key="1">
    <source>
        <dbReference type="EMBL" id="KXB03627.1"/>
    </source>
</evidence>
<sequence length="151" mass="17306">MAPLHVQRVGEFPLFLVGKTWMNPQIVVVDPEFVRDIRALVPFNDVSILVDVHWVLNAAFSDALLEGPVLLFFQRGHNLELVRLDLRNRDVPSCFSFPRHPIASPRVGEKPFLCKDRQGGFTVRKSCSQKGDGQLKLRNELCFSARRKRRI</sequence>
<evidence type="ECO:0000313" key="2">
    <source>
        <dbReference type="Proteomes" id="UP000070565"/>
    </source>
</evidence>
<reference evidence="1 2" key="1">
    <citation type="journal article" date="2016" name="Sci. Rep.">
        <title>Metabolic traits of an uncultured archaeal lineage -MSBL1- from brine pools of the Red Sea.</title>
        <authorList>
            <person name="Mwirichia R."/>
            <person name="Alam I."/>
            <person name="Rashid M."/>
            <person name="Vinu M."/>
            <person name="Ba-Alawi W."/>
            <person name="Anthony Kamau A."/>
            <person name="Kamanda Ngugi D."/>
            <person name="Goker M."/>
            <person name="Klenk H.P."/>
            <person name="Bajic V."/>
            <person name="Stingl U."/>
        </authorList>
    </citation>
    <scope>NUCLEOTIDE SEQUENCE [LARGE SCALE GENOMIC DNA]</scope>
    <source>
        <strain evidence="1">SCGC-AAA261F19</strain>
    </source>
</reference>
<dbReference type="AlphaFoldDB" id="A0A133VB40"/>
<organism evidence="1 2">
    <name type="scientific">candidate division MSBL1 archaeon SCGC-AAA261F19</name>
    <dbReference type="NCBI Taxonomy" id="1698275"/>
    <lineage>
        <taxon>Archaea</taxon>
        <taxon>Methanobacteriati</taxon>
        <taxon>Methanobacteriota</taxon>
        <taxon>candidate division MSBL1</taxon>
    </lineage>
</organism>
<protein>
    <submittedName>
        <fullName evidence="1">Uncharacterized protein</fullName>
    </submittedName>
</protein>
<comment type="caution">
    <text evidence="1">The sequence shown here is derived from an EMBL/GenBank/DDBJ whole genome shotgun (WGS) entry which is preliminary data.</text>
</comment>
<dbReference type="Proteomes" id="UP000070565">
    <property type="component" value="Unassembled WGS sequence"/>
</dbReference>
<dbReference type="EMBL" id="LHXZ01000007">
    <property type="protein sequence ID" value="KXB03627.1"/>
    <property type="molecule type" value="Genomic_DNA"/>
</dbReference>
<accession>A0A133VB40</accession>
<gene>
    <name evidence="1" type="ORF">AKJ45_01070</name>
</gene>
<proteinExistence type="predicted"/>
<name>A0A133VB40_9EURY</name>
<keyword evidence="2" id="KW-1185">Reference proteome</keyword>